<dbReference type="SUPFAM" id="SSF51395">
    <property type="entry name" value="FMN-linked oxidoreductases"/>
    <property type="match status" value="1"/>
</dbReference>
<dbReference type="InterPro" id="IPR013785">
    <property type="entry name" value="Aldolase_TIM"/>
</dbReference>
<dbReference type="EMBL" id="BDIP01008652">
    <property type="protein sequence ID" value="GCA64807.1"/>
    <property type="molecule type" value="Genomic_DNA"/>
</dbReference>
<sequence>MVCEEGTALVTTGDVAVEGVPHAVESPLALRCGVTLPSRIVKTAMSECLGHADGTPSQQLVDLHRGQQASLGGIGYLISGHVMVGEGGRAEMGNVVLTTEECLER</sequence>
<dbReference type="PANTHER" id="PTHR43656">
    <property type="entry name" value="BINDING OXIDOREDUCTASE, PUTATIVE (AFU_ORTHOLOGUE AFUA_2G08260)-RELATED"/>
    <property type="match status" value="1"/>
</dbReference>
<evidence type="ECO:0000313" key="4">
    <source>
        <dbReference type="Proteomes" id="UP000265618"/>
    </source>
</evidence>
<gene>
    <name evidence="3" type="ORF">KIPB_015438</name>
</gene>
<feature type="non-terminal residue" evidence="3">
    <location>
        <position position="1"/>
    </location>
</feature>
<organism evidence="3 4">
    <name type="scientific">Kipferlia bialata</name>
    <dbReference type="NCBI Taxonomy" id="797122"/>
    <lineage>
        <taxon>Eukaryota</taxon>
        <taxon>Metamonada</taxon>
        <taxon>Carpediemonas-like organisms</taxon>
        <taxon>Kipferlia</taxon>
    </lineage>
</organism>
<dbReference type="PANTHER" id="PTHR43656:SF2">
    <property type="entry name" value="BINDING OXIDOREDUCTASE, PUTATIVE (AFU_ORTHOLOGUE AFUA_2G08260)-RELATED"/>
    <property type="match status" value="1"/>
</dbReference>
<proteinExistence type="predicted"/>
<accession>A0A391NUS8</accession>
<dbReference type="GO" id="GO:0016491">
    <property type="term" value="F:oxidoreductase activity"/>
    <property type="evidence" value="ECO:0007669"/>
    <property type="project" value="UniProtKB-KW"/>
</dbReference>
<dbReference type="OrthoDB" id="1663137at2759"/>
<dbReference type="InterPro" id="IPR051799">
    <property type="entry name" value="NADH_flavin_oxidoreductase"/>
</dbReference>
<evidence type="ECO:0000313" key="3">
    <source>
        <dbReference type="EMBL" id="GCA64807.1"/>
    </source>
</evidence>
<evidence type="ECO:0000256" key="1">
    <source>
        <dbReference type="ARBA" id="ARBA00022630"/>
    </source>
</evidence>
<dbReference type="Proteomes" id="UP000265618">
    <property type="component" value="Unassembled WGS sequence"/>
</dbReference>
<dbReference type="AlphaFoldDB" id="A0A391NUS8"/>
<reference evidence="3 4" key="1">
    <citation type="journal article" date="2018" name="PLoS ONE">
        <title>The draft genome of Kipferlia bialata reveals reductive genome evolution in fornicate parasites.</title>
        <authorList>
            <person name="Tanifuji G."/>
            <person name="Takabayashi S."/>
            <person name="Kume K."/>
            <person name="Takagi M."/>
            <person name="Nakayama T."/>
            <person name="Kamikawa R."/>
            <person name="Inagaki Y."/>
            <person name="Hashimoto T."/>
        </authorList>
    </citation>
    <scope>NUCLEOTIDE SEQUENCE [LARGE SCALE GENOMIC DNA]</scope>
    <source>
        <strain evidence="3">NY0173</strain>
    </source>
</reference>
<keyword evidence="1" id="KW-0285">Flavoprotein</keyword>
<evidence type="ECO:0000256" key="2">
    <source>
        <dbReference type="ARBA" id="ARBA00023002"/>
    </source>
</evidence>
<dbReference type="Gene3D" id="3.20.20.70">
    <property type="entry name" value="Aldolase class I"/>
    <property type="match status" value="1"/>
</dbReference>
<name>A0A391NUS8_9EUKA</name>
<comment type="caution">
    <text evidence="3">The sequence shown here is derived from an EMBL/GenBank/DDBJ whole genome shotgun (WGS) entry which is preliminary data.</text>
</comment>
<keyword evidence="2" id="KW-0560">Oxidoreductase</keyword>
<keyword evidence="4" id="KW-1185">Reference proteome</keyword>
<protein>
    <submittedName>
        <fullName evidence="3">Uncharacterized protein</fullName>
    </submittedName>
</protein>